<dbReference type="InterPro" id="IPR012677">
    <property type="entry name" value="Nucleotide-bd_a/b_plait_sf"/>
</dbReference>
<keyword evidence="5" id="KW-0539">Nucleus</keyword>
<dbReference type="OrthoDB" id="287393at2759"/>
<dbReference type="RefSeq" id="XP_031552248.1">
    <property type="nucleotide sequence ID" value="XM_031696388.1"/>
</dbReference>
<dbReference type="PROSITE" id="PS50102">
    <property type="entry name" value="RRM"/>
    <property type="match status" value="1"/>
</dbReference>
<accession>A0A6P8HAV0</accession>
<dbReference type="GO" id="GO:0034462">
    <property type="term" value="P:small-subunit processome assembly"/>
    <property type="evidence" value="ECO:0007669"/>
    <property type="project" value="TreeGrafter"/>
</dbReference>
<dbReference type="GO" id="GO:0000447">
    <property type="term" value="P:endonucleolytic cleavage in ITS1 to separate SSU-rRNA from 5.8S rRNA and LSU-rRNA from tricistronic rRNA transcript (SSU-rRNA, 5.8S rRNA, LSU-rRNA)"/>
    <property type="evidence" value="ECO:0007669"/>
    <property type="project" value="TreeGrafter"/>
</dbReference>
<dbReference type="InterPro" id="IPR039119">
    <property type="entry name" value="ABT1/Esf2"/>
</dbReference>
<dbReference type="KEGG" id="aten:116289448"/>
<reference evidence="9" key="1">
    <citation type="submission" date="2025-08" db="UniProtKB">
        <authorList>
            <consortium name="RefSeq"/>
        </authorList>
    </citation>
    <scope>IDENTIFICATION</scope>
    <source>
        <tissue evidence="9">Tentacle</tissue>
    </source>
</reference>
<dbReference type="SUPFAM" id="SSF54928">
    <property type="entry name" value="RNA-binding domain, RBD"/>
    <property type="match status" value="1"/>
</dbReference>
<proteinExistence type="inferred from homology"/>
<evidence type="ECO:0000256" key="4">
    <source>
        <dbReference type="ARBA" id="ARBA00022884"/>
    </source>
</evidence>
<feature type="domain" description="RRM" evidence="7">
    <location>
        <begin position="19"/>
        <end position="101"/>
    </location>
</feature>
<dbReference type="InParanoid" id="A0A6P8HAV0"/>
<evidence type="ECO:0000256" key="5">
    <source>
        <dbReference type="ARBA" id="ARBA00023242"/>
    </source>
</evidence>
<dbReference type="PANTHER" id="PTHR12311:SF7">
    <property type="entry name" value="ACTIVATOR OF BASAL TRANSCRIPTION 1"/>
    <property type="match status" value="1"/>
</dbReference>
<dbReference type="AlphaFoldDB" id="A0A6P8HAV0"/>
<evidence type="ECO:0000256" key="3">
    <source>
        <dbReference type="ARBA" id="ARBA00020737"/>
    </source>
</evidence>
<dbReference type="InterPro" id="IPR035979">
    <property type="entry name" value="RBD_domain_sf"/>
</dbReference>
<evidence type="ECO:0000313" key="9">
    <source>
        <dbReference type="RefSeq" id="XP_031552248.1"/>
    </source>
</evidence>
<evidence type="ECO:0000256" key="6">
    <source>
        <dbReference type="PROSITE-ProRule" id="PRU00176"/>
    </source>
</evidence>
<dbReference type="GO" id="GO:0005730">
    <property type="term" value="C:nucleolus"/>
    <property type="evidence" value="ECO:0007669"/>
    <property type="project" value="UniProtKB-SubCell"/>
</dbReference>
<keyword evidence="4 6" id="KW-0694">RNA-binding</keyword>
<dbReference type="Pfam" id="PF00076">
    <property type="entry name" value="RRM_1"/>
    <property type="match status" value="1"/>
</dbReference>
<dbReference type="InterPro" id="IPR000504">
    <property type="entry name" value="RRM_dom"/>
</dbReference>
<comment type="similarity">
    <text evidence="2">Belongs to the ESF2/ABP1 family.</text>
</comment>
<evidence type="ECO:0000259" key="7">
    <source>
        <dbReference type="PROSITE" id="PS50102"/>
    </source>
</evidence>
<evidence type="ECO:0000313" key="8">
    <source>
        <dbReference type="Proteomes" id="UP000515163"/>
    </source>
</evidence>
<gene>
    <name evidence="9" type="primary">LOC116289448</name>
</gene>
<dbReference type="Proteomes" id="UP000515163">
    <property type="component" value="Unplaced"/>
</dbReference>
<dbReference type="GO" id="GO:0000472">
    <property type="term" value="P:endonucleolytic cleavage to generate mature 5'-end of SSU-rRNA from (SSU-rRNA, 5.8S rRNA, LSU-rRNA)"/>
    <property type="evidence" value="ECO:0007669"/>
    <property type="project" value="TreeGrafter"/>
</dbReference>
<dbReference type="InterPro" id="IPR034353">
    <property type="entry name" value="ABT1/ESF2_RRM"/>
</dbReference>
<dbReference type="PANTHER" id="PTHR12311">
    <property type="entry name" value="ACTIVATOR OF BASAL TRANSCRIPTION 1"/>
    <property type="match status" value="1"/>
</dbReference>
<dbReference type="CDD" id="cd12263">
    <property type="entry name" value="RRM_ABT1_like"/>
    <property type="match status" value="1"/>
</dbReference>
<organism evidence="8 9">
    <name type="scientific">Actinia tenebrosa</name>
    <name type="common">Australian red waratah sea anemone</name>
    <dbReference type="NCBI Taxonomy" id="6105"/>
    <lineage>
        <taxon>Eukaryota</taxon>
        <taxon>Metazoa</taxon>
        <taxon>Cnidaria</taxon>
        <taxon>Anthozoa</taxon>
        <taxon>Hexacorallia</taxon>
        <taxon>Actiniaria</taxon>
        <taxon>Actiniidae</taxon>
        <taxon>Actinia</taxon>
    </lineage>
</organism>
<dbReference type="GeneID" id="116289448"/>
<comment type="subcellular location">
    <subcellularLocation>
        <location evidence="1">Nucleus</location>
        <location evidence="1">Nucleolus</location>
    </subcellularLocation>
</comment>
<evidence type="ECO:0000256" key="2">
    <source>
        <dbReference type="ARBA" id="ARBA00005819"/>
    </source>
</evidence>
<sequence length="144" mass="16877">MADTEKQVKKKKIKEIKPGIIYLSRLPPFMKPSKVRYIFSQYGEVGRLFLQPEDESVRKKRKKFGGSGRKAFTEGWVEFKNKKIAKQVANSLNNTIIGGKKKSFYHDDIWNIKYLPRFLWSQLSEQIGKQVYKLIYPSNFISIP</sequence>
<evidence type="ECO:0000256" key="1">
    <source>
        <dbReference type="ARBA" id="ARBA00004604"/>
    </source>
</evidence>
<name>A0A6P8HAV0_ACTTE</name>
<keyword evidence="8" id="KW-1185">Reference proteome</keyword>
<dbReference type="Gene3D" id="3.30.70.330">
    <property type="match status" value="1"/>
</dbReference>
<dbReference type="GO" id="GO:0003723">
    <property type="term" value="F:RNA binding"/>
    <property type="evidence" value="ECO:0007669"/>
    <property type="project" value="UniProtKB-UniRule"/>
</dbReference>
<protein>
    <recommendedName>
        <fullName evidence="3">Activator of basal transcription 1</fullName>
    </recommendedName>
</protein>
<dbReference type="GO" id="GO:0000480">
    <property type="term" value="P:endonucleolytic cleavage in 5'-ETS of tricistronic rRNA transcript (SSU-rRNA, 5.8S rRNA, LSU-rRNA)"/>
    <property type="evidence" value="ECO:0007669"/>
    <property type="project" value="TreeGrafter"/>
</dbReference>